<evidence type="ECO:0000313" key="3">
    <source>
        <dbReference type="EMBL" id="OAA79971.1"/>
    </source>
</evidence>
<comment type="caution">
    <text evidence="3">The sequence shown here is derived from an EMBL/GenBank/DDBJ whole genome shotgun (WGS) entry which is preliminary data.</text>
</comment>
<dbReference type="InterPro" id="IPR001025">
    <property type="entry name" value="BAH_dom"/>
</dbReference>
<protein>
    <submittedName>
        <fullName evidence="3">Bromo adjacent region</fullName>
    </submittedName>
</protein>
<gene>
    <name evidence="3" type="ORF">LEL_03457</name>
</gene>
<feature type="region of interest" description="Disordered" evidence="1">
    <location>
        <begin position="306"/>
        <end position="379"/>
    </location>
</feature>
<dbReference type="PANTHER" id="PTHR46364">
    <property type="entry name" value="OS08G0421900 PROTEIN"/>
    <property type="match status" value="1"/>
</dbReference>
<feature type="compositionally biased region" description="Basic and acidic residues" evidence="1">
    <location>
        <begin position="11"/>
        <end position="20"/>
    </location>
</feature>
<dbReference type="CDD" id="cd04370">
    <property type="entry name" value="BAH"/>
    <property type="match status" value="1"/>
</dbReference>
<evidence type="ECO:0000256" key="1">
    <source>
        <dbReference type="SAM" id="MobiDB-lite"/>
    </source>
</evidence>
<feature type="compositionally biased region" description="Basic and acidic residues" evidence="1">
    <location>
        <begin position="338"/>
        <end position="348"/>
    </location>
</feature>
<sequence>MSTKPRKRSRATAEDRRADCPFEVTMVPTPAARDDKEHKAVKRRKSTGGGEEDRKPLLQLSPFEPAGKFRSRETMDVHYHLEPRKRWLEMTKYMSFVLNGTKYFNDQFIFIANDEAIERQKSGKIPKHQVGPGDFWVARILEIRASDEHHVYARVFWMYSPDELPAATVSGKKTAAGRQPHHGINELIASNHMDIINVVSVVQHARVNQWIESNDEEIQDALYWRQAFECQTSQLSTIDLLCRCQMPANPDKTLVGCTNGDCGKWMHLECLREDVLKRVYDRLGTSRPHIPEPPLIKKEEVEAIKRESPVAPLSPPKGEDEPPRATIAVHGDANTDTVVKHSDVDTPKPADPTPSAAQPQQPERPAKTLVRKKSAKGRLSNSKPWMELFEADLRMSDGPMVWEVKDLRQGLTGGSKTWTEPASCLLCNNTIE</sequence>
<dbReference type="OrthoDB" id="10259622at2759"/>
<dbReference type="STRING" id="1081108.A0A168J3Q9"/>
<feature type="region of interest" description="Disordered" evidence="1">
    <location>
        <begin position="1"/>
        <end position="57"/>
    </location>
</feature>
<dbReference type="AlphaFoldDB" id="A0A168J3Q9"/>
<evidence type="ECO:0000313" key="4">
    <source>
        <dbReference type="Proteomes" id="UP000076881"/>
    </source>
</evidence>
<dbReference type="EMBL" id="AZHF01000002">
    <property type="protein sequence ID" value="OAA79971.1"/>
    <property type="molecule type" value="Genomic_DNA"/>
</dbReference>
<dbReference type="SUPFAM" id="SSF57903">
    <property type="entry name" value="FYVE/PHD zinc finger"/>
    <property type="match status" value="1"/>
</dbReference>
<feature type="compositionally biased region" description="Basic residues" evidence="1">
    <location>
        <begin position="1"/>
        <end position="10"/>
    </location>
</feature>
<dbReference type="InterPro" id="IPR043151">
    <property type="entry name" value="BAH_sf"/>
</dbReference>
<feature type="domain" description="BAH" evidence="2">
    <location>
        <begin position="101"/>
        <end position="239"/>
    </location>
</feature>
<evidence type="ECO:0000259" key="2">
    <source>
        <dbReference type="PROSITE" id="PS51038"/>
    </source>
</evidence>
<dbReference type="PROSITE" id="PS51038">
    <property type="entry name" value="BAH"/>
    <property type="match status" value="1"/>
</dbReference>
<proteinExistence type="predicted"/>
<accession>A0A168J3Q9</accession>
<dbReference type="Proteomes" id="UP000076881">
    <property type="component" value="Unassembled WGS sequence"/>
</dbReference>
<organism evidence="3 4">
    <name type="scientific">Akanthomyces lecanii RCEF 1005</name>
    <dbReference type="NCBI Taxonomy" id="1081108"/>
    <lineage>
        <taxon>Eukaryota</taxon>
        <taxon>Fungi</taxon>
        <taxon>Dikarya</taxon>
        <taxon>Ascomycota</taxon>
        <taxon>Pezizomycotina</taxon>
        <taxon>Sordariomycetes</taxon>
        <taxon>Hypocreomycetidae</taxon>
        <taxon>Hypocreales</taxon>
        <taxon>Cordycipitaceae</taxon>
        <taxon>Akanthomyces</taxon>
        <taxon>Cordyceps confragosa</taxon>
    </lineage>
</organism>
<reference evidence="3 4" key="1">
    <citation type="journal article" date="2016" name="Genome Biol. Evol.">
        <title>Divergent and convergent evolution of fungal pathogenicity.</title>
        <authorList>
            <person name="Shang Y."/>
            <person name="Xiao G."/>
            <person name="Zheng P."/>
            <person name="Cen K."/>
            <person name="Zhan S."/>
            <person name="Wang C."/>
        </authorList>
    </citation>
    <scope>NUCLEOTIDE SEQUENCE [LARGE SCALE GENOMIC DNA]</scope>
    <source>
        <strain evidence="3 4">RCEF 1005</strain>
    </source>
</reference>
<name>A0A168J3Q9_CORDF</name>
<keyword evidence="4" id="KW-1185">Reference proteome</keyword>
<dbReference type="GO" id="GO:0003682">
    <property type="term" value="F:chromatin binding"/>
    <property type="evidence" value="ECO:0007669"/>
    <property type="project" value="InterPro"/>
</dbReference>
<dbReference type="Gene3D" id="2.30.30.490">
    <property type="match status" value="1"/>
</dbReference>
<dbReference type="InterPro" id="IPR011011">
    <property type="entry name" value="Znf_FYVE_PHD"/>
</dbReference>